<evidence type="ECO:0000313" key="8">
    <source>
        <dbReference type="EMBL" id="KZV40758.1"/>
    </source>
</evidence>
<dbReference type="Pfam" id="PF22908">
    <property type="entry name" value="PHD_NSD"/>
    <property type="match status" value="1"/>
</dbReference>
<keyword evidence="4" id="KW-0862">Zinc</keyword>
<dbReference type="AlphaFoldDB" id="A0A2Z7C8X4"/>
<sequence>MASSDDEGETICNVSEYDFISGKDESISFTELPIAWNKTGTSPFRSLHGKQQIFLQGKTDNGLRKIYKPVIAWKFDLSYEKPEISVLSKDGNWINLLKPRHAFMVIIRSILITVNLLHFAKWKPQGSLKALWDHLTESFRMLETRPSEDDLLDHMSLISEAVKRDEILAKSKLLSTVLEEKPVKRKALNEDMKPAFIVDDNEDEDAEPDEIDESEVNDSDGEDDCFDSVCAICDNGGNIILCEGKCMRSFHANITDGEESRCQSLGFTDAEVEVCFPPMLPPTLALYLHQHKRHQCFACGELGASDDTSGAEVFRCGNGACGHFYHPFCVAKLLHPGNEAAAKEQQKKVASGEQFACPVHRCFECKELEVRSESELQFAICRRCPRAYHRKCLPRQVAFEKDVDMSRNIVQRAWEGLIPNRILIYCLDHDIDIKLSTPARNHIKFPGQPKIKKQLPMDSSKTKLTLKEGSYALENIAGKRNAVKPAEAMEKLSLNSNHGDLSIKRLKKFPQQGVLKKQKVASNRHSHVKPSQTPAVDSDTSLGSKLFAAFYGADSEPAKSSRGERGNIDYEKCQKVKPDKRIDDSLTLDPETRKRILSIMKDISSSITLEQIKRRHKGPSTHGYSSRSAAEHITLGKVEGSVKAIRGALKELGKGGSIEDAKAVCGSDLLIQTMKWKHEMDYLVGAKDESSNLMLYLLPYGTDWCVSWCCRLSVGKLRA</sequence>
<keyword evidence="2" id="KW-0479">Metal-binding</keyword>
<reference evidence="8 9" key="1">
    <citation type="journal article" date="2015" name="Proc. Natl. Acad. Sci. U.S.A.">
        <title>The resurrection genome of Boea hygrometrica: A blueprint for survival of dehydration.</title>
        <authorList>
            <person name="Xiao L."/>
            <person name="Yang G."/>
            <person name="Zhang L."/>
            <person name="Yang X."/>
            <person name="Zhao S."/>
            <person name="Ji Z."/>
            <person name="Zhou Q."/>
            <person name="Hu M."/>
            <person name="Wang Y."/>
            <person name="Chen M."/>
            <person name="Xu Y."/>
            <person name="Jin H."/>
            <person name="Xiao X."/>
            <person name="Hu G."/>
            <person name="Bao F."/>
            <person name="Hu Y."/>
            <person name="Wan P."/>
            <person name="Li L."/>
            <person name="Deng X."/>
            <person name="Kuang T."/>
            <person name="Xiang C."/>
            <person name="Zhu J.K."/>
            <person name="Oliver M.J."/>
            <person name="He Y."/>
        </authorList>
    </citation>
    <scope>NUCLEOTIDE SEQUENCE [LARGE SCALE GENOMIC DNA]</scope>
    <source>
        <strain evidence="9">cv. XS01</strain>
    </source>
</reference>
<dbReference type="PANTHER" id="PTHR46235">
    <property type="entry name" value="PHD FINGER-CONTAINING PROTEIN DDB_G0268158"/>
    <property type="match status" value="1"/>
</dbReference>
<evidence type="ECO:0000256" key="3">
    <source>
        <dbReference type="ARBA" id="ARBA00022771"/>
    </source>
</evidence>
<dbReference type="Gene3D" id="3.30.40.10">
    <property type="entry name" value="Zinc/RING finger domain, C3HC4 (zinc finger)"/>
    <property type="match status" value="2"/>
</dbReference>
<feature type="region of interest" description="Disordered" evidence="6">
    <location>
        <begin position="200"/>
        <end position="220"/>
    </location>
</feature>
<feature type="compositionally biased region" description="Basic residues" evidence="6">
    <location>
        <begin position="519"/>
        <end position="528"/>
    </location>
</feature>
<proteinExistence type="predicted"/>
<dbReference type="EMBL" id="KQ999872">
    <property type="protein sequence ID" value="KZV40758.1"/>
    <property type="molecule type" value="Genomic_DNA"/>
</dbReference>
<dbReference type="InterPro" id="IPR013083">
    <property type="entry name" value="Znf_RING/FYVE/PHD"/>
</dbReference>
<feature type="compositionally biased region" description="Polar residues" evidence="6">
    <location>
        <begin position="529"/>
        <end position="539"/>
    </location>
</feature>
<comment type="subcellular location">
    <subcellularLocation>
        <location evidence="1">Nucleus</location>
    </subcellularLocation>
</comment>
<dbReference type="InterPro" id="IPR055198">
    <property type="entry name" value="NSD_PHD"/>
</dbReference>
<gene>
    <name evidence="8" type="ORF">F511_30321</name>
</gene>
<keyword evidence="5" id="KW-0539">Nucleus</keyword>
<dbReference type="GO" id="GO:0008270">
    <property type="term" value="F:zinc ion binding"/>
    <property type="evidence" value="ECO:0007669"/>
    <property type="project" value="UniProtKB-KW"/>
</dbReference>
<dbReference type="GO" id="GO:0005634">
    <property type="term" value="C:nucleus"/>
    <property type="evidence" value="ECO:0007669"/>
    <property type="project" value="UniProtKB-SubCell"/>
</dbReference>
<feature type="domain" description="Zinc finger PHD-type" evidence="7">
    <location>
        <begin position="229"/>
        <end position="266"/>
    </location>
</feature>
<evidence type="ECO:0000256" key="2">
    <source>
        <dbReference type="ARBA" id="ARBA00022723"/>
    </source>
</evidence>
<dbReference type="Pfam" id="PF12047">
    <property type="entry name" value="DNMT1-RFD"/>
    <property type="match status" value="1"/>
</dbReference>
<dbReference type="InterPro" id="IPR022702">
    <property type="entry name" value="Cytosine_MeTrfase1_RFD"/>
</dbReference>
<evidence type="ECO:0000313" key="9">
    <source>
        <dbReference type="Proteomes" id="UP000250235"/>
    </source>
</evidence>
<feature type="domain" description="Zinc finger PHD-type" evidence="7">
    <location>
        <begin position="362"/>
        <end position="430"/>
    </location>
</feature>
<accession>A0A2Z7C8X4</accession>
<evidence type="ECO:0000256" key="6">
    <source>
        <dbReference type="SAM" id="MobiDB-lite"/>
    </source>
</evidence>
<dbReference type="Proteomes" id="UP000250235">
    <property type="component" value="Unassembled WGS sequence"/>
</dbReference>
<organism evidence="8 9">
    <name type="scientific">Dorcoceras hygrometricum</name>
    <dbReference type="NCBI Taxonomy" id="472368"/>
    <lineage>
        <taxon>Eukaryota</taxon>
        <taxon>Viridiplantae</taxon>
        <taxon>Streptophyta</taxon>
        <taxon>Embryophyta</taxon>
        <taxon>Tracheophyta</taxon>
        <taxon>Spermatophyta</taxon>
        <taxon>Magnoliopsida</taxon>
        <taxon>eudicotyledons</taxon>
        <taxon>Gunneridae</taxon>
        <taxon>Pentapetalae</taxon>
        <taxon>asterids</taxon>
        <taxon>lamiids</taxon>
        <taxon>Lamiales</taxon>
        <taxon>Gesneriaceae</taxon>
        <taxon>Didymocarpoideae</taxon>
        <taxon>Trichosporeae</taxon>
        <taxon>Loxocarpinae</taxon>
        <taxon>Dorcoceras</taxon>
    </lineage>
</organism>
<dbReference type="CDD" id="cd15565">
    <property type="entry name" value="PHD2_NSD"/>
    <property type="match status" value="1"/>
</dbReference>
<protein>
    <recommendedName>
        <fullName evidence="7">Zinc finger PHD-type domain-containing protein</fullName>
    </recommendedName>
</protein>
<dbReference type="InterPro" id="IPR001965">
    <property type="entry name" value="Znf_PHD"/>
</dbReference>
<name>A0A2Z7C8X4_9LAMI</name>
<evidence type="ECO:0000256" key="1">
    <source>
        <dbReference type="ARBA" id="ARBA00004123"/>
    </source>
</evidence>
<feature type="domain" description="Zinc finger PHD-type" evidence="7">
    <location>
        <begin position="295"/>
        <end position="361"/>
    </location>
</feature>
<feature type="region of interest" description="Disordered" evidence="6">
    <location>
        <begin position="519"/>
        <end position="539"/>
    </location>
</feature>
<keyword evidence="3" id="KW-0863">Zinc-finger</keyword>
<evidence type="ECO:0000259" key="7">
    <source>
        <dbReference type="SMART" id="SM00249"/>
    </source>
</evidence>
<dbReference type="OrthoDB" id="21264at2759"/>
<keyword evidence="9" id="KW-1185">Reference proteome</keyword>
<evidence type="ECO:0000256" key="5">
    <source>
        <dbReference type="ARBA" id="ARBA00023242"/>
    </source>
</evidence>
<dbReference type="SMART" id="SM00249">
    <property type="entry name" value="PHD"/>
    <property type="match status" value="3"/>
</dbReference>
<evidence type="ECO:0000256" key="4">
    <source>
        <dbReference type="ARBA" id="ARBA00022833"/>
    </source>
</evidence>
<dbReference type="PANTHER" id="PTHR46235:SF3">
    <property type="entry name" value="PHD FINGER-CONTAINING PROTEIN DDB_G0268158"/>
    <property type="match status" value="1"/>
</dbReference>